<evidence type="ECO:0000256" key="5">
    <source>
        <dbReference type="SAM" id="SignalP"/>
    </source>
</evidence>
<comment type="similarity">
    <text evidence="1">Belongs to the peptidase S33 family.</text>
</comment>
<dbReference type="GO" id="GO:0006508">
    <property type="term" value="P:proteolysis"/>
    <property type="evidence" value="ECO:0007669"/>
    <property type="project" value="InterPro"/>
</dbReference>
<proteinExistence type="inferred from homology"/>
<dbReference type="STRING" id="314285.KT71_08169"/>
<feature type="domain" description="AB hydrolase-1" evidence="6">
    <location>
        <begin position="53"/>
        <end position="295"/>
    </location>
</feature>
<dbReference type="EMBL" id="AAOA02000004">
    <property type="protein sequence ID" value="EAQ97340.2"/>
    <property type="molecule type" value="Genomic_DNA"/>
</dbReference>
<dbReference type="ESTHER" id="9gamm-a4aa23">
    <property type="family name" value="Proline_iminopeptidase"/>
</dbReference>
<keyword evidence="2 3" id="KW-0378">Hydrolase</keyword>
<evidence type="ECO:0000259" key="6">
    <source>
        <dbReference type="Pfam" id="PF00561"/>
    </source>
</evidence>
<feature type="signal peptide" evidence="5">
    <location>
        <begin position="1"/>
        <end position="21"/>
    </location>
</feature>
<dbReference type="Proteomes" id="UP000019205">
    <property type="component" value="Chromosome"/>
</dbReference>
<accession>A4AA23</accession>
<dbReference type="InterPro" id="IPR002410">
    <property type="entry name" value="Peptidase_S33"/>
</dbReference>
<evidence type="ECO:0000256" key="1">
    <source>
        <dbReference type="ARBA" id="ARBA00010088"/>
    </source>
</evidence>
<dbReference type="PANTHER" id="PTHR43798">
    <property type="entry name" value="MONOACYLGLYCEROL LIPASE"/>
    <property type="match status" value="1"/>
</dbReference>
<dbReference type="NCBIfam" id="TIGR01250">
    <property type="entry name" value="pro_imino_pep_2"/>
    <property type="match status" value="1"/>
</dbReference>
<dbReference type="HOGENOM" id="CLU_020336_15_1_6"/>
<keyword evidence="7" id="KW-0645">Protease</keyword>
<dbReference type="PIRSF" id="PIRSF005539">
    <property type="entry name" value="Pept_S33_TRI_F1"/>
    <property type="match status" value="1"/>
</dbReference>
<comment type="caution">
    <text evidence="7">The sequence shown here is derived from an EMBL/GenBank/DDBJ whole genome shotgun (WGS) entry which is preliminary data.</text>
</comment>
<dbReference type="PRINTS" id="PR00793">
    <property type="entry name" value="PROAMNOPTASE"/>
</dbReference>
<evidence type="ECO:0000256" key="3">
    <source>
        <dbReference type="PIRNR" id="PIRNR005539"/>
    </source>
</evidence>
<keyword evidence="8" id="KW-1185">Reference proteome</keyword>
<organism evidence="7 8">
    <name type="scientific">Congregibacter litoralis KT71</name>
    <dbReference type="NCBI Taxonomy" id="314285"/>
    <lineage>
        <taxon>Bacteria</taxon>
        <taxon>Pseudomonadati</taxon>
        <taxon>Pseudomonadota</taxon>
        <taxon>Gammaproteobacteria</taxon>
        <taxon>Cellvibrionales</taxon>
        <taxon>Halieaceae</taxon>
        <taxon>Congregibacter</taxon>
    </lineage>
</organism>
<dbReference type="InterPro" id="IPR005945">
    <property type="entry name" value="Pro_imino_pep"/>
</dbReference>
<reference evidence="7 8" key="1">
    <citation type="journal article" date="2007" name="Proc. Natl. Acad. Sci. U.S.A.">
        <title>Characterization of a marine gammaproteobacterium capable of aerobic anoxygenic photosynthesis.</title>
        <authorList>
            <person name="Fuchs B.M."/>
            <person name="Spring S."/>
            <person name="Teeling H."/>
            <person name="Quast C."/>
            <person name="Wulf J."/>
            <person name="Schattenhofer M."/>
            <person name="Yan S."/>
            <person name="Ferriera S."/>
            <person name="Johnson J."/>
            <person name="Glockner F.O."/>
            <person name="Amann R."/>
        </authorList>
    </citation>
    <scope>NUCLEOTIDE SEQUENCE [LARGE SCALE GENOMIC DNA]</scope>
    <source>
        <strain evidence="7">KT71</strain>
    </source>
</reference>
<gene>
    <name evidence="7" type="ORF">KT71_08169</name>
</gene>
<feature type="chain" id="PRO_5002665771" evidence="5">
    <location>
        <begin position="22"/>
        <end position="317"/>
    </location>
</feature>
<dbReference type="SUPFAM" id="SSF53474">
    <property type="entry name" value="alpha/beta-Hydrolases"/>
    <property type="match status" value="1"/>
</dbReference>
<dbReference type="AlphaFoldDB" id="A4AA23"/>
<evidence type="ECO:0000313" key="7">
    <source>
        <dbReference type="EMBL" id="EAQ97340.2"/>
    </source>
</evidence>
<evidence type="ECO:0000256" key="4">
    <source>
        <dbReference type="PIRSR" id="PIRSR005539-1"/>
    </source>
</evidence>
<dbReference type="InterPro" id="IPR029058">
    <property type="entry name" value="AB_hydrolase_fold"/>
</dbReference>
<dbReference type="InterPro" id="IPR000073">
    <property type="entry name" value="AB_hydrolase_1"/>
</dbReference>
<reference evidence="7 8" key="2">
    <citation type="journal article" date="2009" name="PLoS ONE">
        <title>The photosynthetic apparatus and its regulation in the aerobic gammaproteobacterium Congregibacter litoralis gen. nov., sp. nov.</title>
        <authorList>
            <person name="Spring S."/>
            <person name="Lunsdorf H."/>
            <person name="Fuchs B.M."/>
            <person name="Tindall B.J."/>
        </authorList>
    </citation>
    <scope>NUCLEOTIDE SEQUENCE [LARGE SCALE GENOMIC DNA]</scope>
    <source>
        <strain evidence="7">KT71</strain>
    </source>
</reference>
<feature type="active site" description="Proton donor" evidence="4">
    <location>
        <position position="292"/>
    </location>
</feature>
<dbReference type="Pfam" id="PF00561">
    <property type="entry name" value="Abhydrolase_1"/>
    <property type="match status" value="1"/>
</dbReference>
<evidence type="ECO:0000256" key="2">
    <source>
        <dbReference type="ARBA" id="ARBA00022801"/>
    </source>
</evidence>
<sequence length="317" mass="34765">MEKVRCLLVCVMMLMAVASQAETELRSGFIDVEGGPLWYEIANGDAGSGDAVPLVTLHGGPGGTSCGLQLLYPLSDERPVIRYDQLGTGRSGRPRDASLWNRDRFVEALHTLRRELGLERMHLQGHSWGGALAAYYVLEKGTEGIVSLTLSSPLISTPLWIRDANALRATLDAEVQAVLDKHEAEGTTDHPDYAEATEVFYAAFVRRGETKEEVDCPGAPWNSVIYNQMWGPTEFYATGSLQDFDLTSRLGTIDVPTLFVTGEFDEARPATVKGFADAVPGARFEVIPGVGHSSISREPALYRDLLRSFMREAEEAR</sequence>
<evidence type="ECO:0000313" key="8">
    <source>
        <dbReference type="Proteomes" id="UP000019205"/>
    </source>
</evidence>
<dbReference type="RefSeq" id="WP_023660280.1">
    <property type="nucleotide sequence ID" value="NZ_CM002299.1"/>
</dbReference>
<dbReference type="Gene3D" id="3.40.50.1820">
    <property type="entry name" value="alpha/beta hydrolase"/>
    <property type="match status" value="1"/>
</dbReference>
<keyword evidence="7" id="KW-0031">Aminopeptidase</keyword>
<dbReference type="OrthoDB" id="9796770at2"/>
<name>A4AA23_9GAMM</name>
<protein>
    <submittedName>
        <fullName evidence="7">Proline-specific peptidase</fullName>
        <ecNumber evidence="7">3.4.11.5</ecNumber>
    </submittedName>
</protein>
<dbReference type="eggNOG" id="COG2267">
    <property type="taxonomic scope" value="Bacteria"/>
</dbReference>
<feature type="active site" evidence="4">
    <location>
        <position position="265"/>
    </location>
</feature>
<dbReference type="InterPro" id="IPR050266">
    <property type="entry name" value="AB_hydrolase_sf"/>
</dbReference>
<dbReference type="EC" id="3.4.11.5" evidence="7"/>
<feature type="active site" description="Nucleophile" evidence="4">
    <location>
        <position position="127"/>
    </location>
</feature>
<keyword evidence="5" id="KW-0732">Signal</keyword>
<dbReference type="GO" id="GO:0004177">
    <property type="term" value="F:aminopeptidase activity"/>
    <property type="evidence" value="ECO:0007669"/>
    <property type="project" value="UniProtKB-KW"/>
</dbReference>